<evidence type="ECO:0000313" key="3">
    <source>
        <dbReference type="Proteomes" id="UP000887116"/>
    </source>
</evidence>
<dbReference type="EMBL" id="BMAO01012866">
    <property type="protein sequence ID" value="GFQ84461.1"/>
    <property type="molecule type" value="Genomic_DNA"/>
</dbReference>
<dbReference type="EMBL" id="BMAO01004819">
    <property type="protein sequence ID" value="GFQ97274.1"/>
    <property type="molecule type" value="Genomic_DNA"/>
</dbReference>
<evidence type="ECO:0000313" key="1">
    <source>
        <dbReference type="EMBL" id="GFQ84461.1"/>
    </source>
</evidence>
<protein>
    <submittedName>
        <fullName evidence="2">Uncharacterized protein</fullName>
    </submittedName>
</protein>
<accession>A0A8X6G9G2</accession>
<reference evidence="2" key="1">
    <citation type="submission" date="2020-07" db="EMBL/GenBank/DDBJ databases">
        <title>Multicomponent nature underlies the extraordinary mechanical properties of spider dragline silk.</title>
        <authorList>
            <person name="Kono N."/>
            <person name="Nakamura H."/>
            <person name="Mori M."/>
            <person name="Yoshida Y."/>
            <person name="Ohtoshi R."/>
            <person name="Malay A.D."/>
            <person name="Moran D.A.P."/>
            <person name="Tomita M."/>
            <person name="Numata K."/>
            <person name="Arakawa K."/>
        </authorList>
    </citation>
    <scope>NUCLEOTIDE SEQUENCE</scope>
</reference>
<organism evidence="2 3">
    <name type="scientific">Trichonephila clavata</name>
    <name type="common">Joro spider</name>
    <name type="synonym">Nephila clavata</name>
    <dbReference type="NCBI Taxonomy" id="2740835"/>
    <lineage>
        <taxon>Eukaryota</taxon>
        <taxon>Metazoa</taxon>
        <taxon>Ecdysozoa</taxon>
        <taxon>Arthropoda</taxon>
        <taxon>Chelicerata</taxon>
        <taxon>Arachnida</taxon>
        <taxon>Araneae</taxon>
        <taxon>Araneomorphae</taxon>
        <taxon>Entelegynae</taxon>
        <taxon>Araneoidea</taxon>
        <taxon>Nephilidae</taxon>
        <taxon>Trichonephila</taxon>
    </lineage>
</organism>
<sequence>MEKCLKHVSDYDRGKIVADQDCSLLYCSIAICIRRDPMTVCAEYEIIEFRMVMWNAMQDLHGPLSVTAMQTNTCYLPGHNGLYG</sequence>
<keyword evidence="3" id="KW-1185">Reference proteome</keyword>
<evidence type="ECO:0000313" key="2">
    <source>
        <dbReference type="EMBL" id="GFQ97274.1"/>
    </source>
</evidence>
<name>A0A8X6G9G2_TRICU</name>
<dbReference type="Proteomes" id="UP000887116">
    <property type="component" value="Unassembled WGS sequence"/>
</dbReference>
<dbReference type="AlphaFoldDB" id="A0A8X6G9G2"/>
<gene>
    <name evidence="1" type="ORF">TNCT_188991</name>
    <name evidence="2" type="ORF">TNCT_305951</name>
</gene>
<proteinExistence type="predicted"/>
<comment type="caution">
    <text evidence="2">The sequence shown here is derived from an EMBL/GenBank/DDBJ whole genome shotgun (WGS) entry which is preliminary data.</text>
</comment>